<evidence type="ECO:0000259" key="2">
    <source>
        <dbReference type="Pfam" id="PF01844"/>
    </source>
</evidence>
<dbReference type="InterPro" id="IPR002711">
    <property type="entry name" value="HNH"/>
</dbReference>
<gene>
    <name evidence="3" type="ORF">CJ199_03670</name>
</gene>
<dbReference type="EMBL" id="PNHK01000001">
    <property type="protein sequence ID" value="PMD06474.1"/>
    <property type="molecule type" value="Genomic_DNA"/>
</dbReference>
<reference evidence="3 4" key="1">
    <citation type="submission" date="2017-09" db="EMBL/GenBank/DDBJ databases">
        <title>Bacterial strain isolated from the female urinary microbiota.</title>
        <authorList>
            <person name="Thomas-White K."/>
            <person name="Kumar N."/>
            <person name="Forster S."/>
            <person name="Putonti C."/>
            <person name="Lawley T."/>
            <person name="Wolfe A.J."/>
        </authorList>
    </citation>
    <scope>NUCLEOTIDE SEQUENCE [LARGE SCALE GENOMIC DNA]</scope>
    <source>
        <strain evidence="3 4">UMB1301</strain>
    </source>
</reference>
<dbReference type="CDD" id="cd00085">
    <property type="entry name" value="HNHc"/>
    <property type="match status" value="1"/>
</dbReference>
<dbReference type="Proteomes" id="UP000235598">
    <property type="component" value="Unassembled WGS sequence"/>
</dbReference>
<dbReference type="GO" id="GO:0008270">
    <property type="term" value="F:zinc ion binding"/>
    <property type="evidence" value="ECO:0007669"/>
    <property type="project" value="InterPro"/>
</dbReference>
<evidence type="ECO:0000313" key="4">
    <source>
        <dbReference type="Proteomes" id="UP000235598"/>
    </source>
</evidence>
<dbReference type="OrthoDB" id="4804306at2"/>
<protein>
    <recommendedName>
        <fullName evidence="2">HNH domain-containing protein</fullName>
    </recommendedName>
</protein>
<accession>A0A2N6VQR4</accession>
<organism evidence="3 4">
    <name type="scientific">Brevibacterium paucivorans</name>
    <dbReference type="NCBI Taxonomy" id="170994"/>
    <lineage>
        <taxon>Bacteria</taxon>
        <taxon>Bacillati</taxon>
        <taxon>Actinomycetota</taxon>
        <taxon>Actinomycetes</taxon>
        <taxon>Micrococcales</taxon>
        <taxon>Brevibacteriaceae</taxon>
        <taxon>Brevibacterium</taxon>
    </lineage>
</organism>
<proteinExistence type="predicted"/>
<feature type="compositionally biased region" description="Basic and acidic residues" evidence="1">
    <location>
        <begin position="405"/>
        <end position="426"/>
    </location>
</feature>
<name>A0A2N6VQR4_9MICO</name>
<evidence type="ECO:0000256" key="1">
    <source>
        <dbReference type="SAM" id="MobiDB-lite"/>
    </source>
</evidence>
<evidence type="ECO:0000313" key="3">
    <source>
        <dbReference type="EMBL" id="PMD06474.1"/>
    </source>
</evidence>
<feature type="domain" description="HNH" evidence="2">
    <location>
        <begin position="504"/>
        <end position="547"/>
    </location>
</feature>
<feature type="region of interest" description="Disordered" evidence="1">
    <location>
        <begin position="377"/>
        <end position="438"/>
    </location>
</feature>
<comment type="caution">
    <text evidence="3">The sequence shown here is derived from an EMBL/GenBank/DDBJ whole genome shotgun (WGS) entry which is preliminary data.</text>
</comment>
<dbReference type="Gene3D" id="1.10.30.50">
    <property type="match status" value="1"/>
</dbReference>
<dbReference type="AlphaFoldDB" id="A0A2N6VQR4"/>
<dbReference type="RefSeq" id="WP_102238119.1">
    <property type="nucleotide sequence ID" value="NZ_PNHK01000001.1"/>
</dbReference>
<dbReference type="InterPro" id="IPR003615">
    <property type="entry name" value="HNH_nuc"/>
</dbReference>
<dbReference type="GO" id="GO:0003676">
    <property type="term" value="F:nucleic acid binding"/>
    <property type="evidence" value="ECO:0007669"/>
    <property type="project" value="InterPro"/>
</dbReference>
<dbReference type="Pfam" id="PF01844">
    <property type="entry name" value="HNH"/>
    <property type="match status" value="1"/>
</dbReference>
<dbReference type="GO" id="GO:0004519">
    <property type="term" value="F:endonuclease activity"/>
    <property type="evidence" value="ECO:0007669"/>
    <property type="project" value="InterPro"/>
</dbReference>
<sequence>MYERGIEERSCREIDVLTNARRVADAGLVALARVVVQHFVECLPVMTPSQLEKARLEASKLAELSGGRGAPTKYVRIDGVGYVLVEDIVRLQYELPIEDVGIFATALDCTGRQVTSRLRPIVTMALLMPGLWSYVQNGQLSYERVRATAAQVAMAGIDIIEFDRLMMDRRLDVSPKVFRKYVNEIIAMLSTPQETNEVVRENRRVVCTHNPGGESVLSLIGPSIEIEAMHKRLEGGARAVIHGAIGSFSAHIGSEEFTPTTEVPVRSMGEVEIDEDRLLHQVMYDMAIGARPATQIKARITRTGMTKATGLTEDRDVPAPQYGEEAIQMWLDQDEARGATQVKEVKLTISIPTNEEWLKSQAGINVMVPVIQIMENEDRPTEKGCGPTEIGRGTPPEIDSSEPGAIDRDGPREVGRSELQEREGPTKSRGATGPPVPVMVNNEFALDSYTTDKLLREASSVYRYFTDPSTGEVCEIMPTRYRVTKPMARTLEVRWVYCSVPWCNRFARTCDKDHIIPFDQSNPQNGGQTVLENLHPLCRKHHQAKTEGRLTARRTSDGGVEWEFPRIGTVLSYPPASPLHQAHYKQLEAFAKSSAQW</sequence>